<comment type="similarity">
    <text evidence="5">Belongs to the globin family.</text>
</comment>
<dbReference type="InterPro" id="IPR000971">
    <property type="entry name" value="Globin"/>
</dbReference>
<organism evidence="7 8">
    <name type="scientific">Paraglaciecola hydrolytica</name>
    <dbReference type="NCBI Taxonomy" id="1799789"/>
    <lineage>
        <taxon>Bacteria</taxon>
        <taxon>Pseudomonadati</taxon>
        <taxon>Pseudomonadota</taxon>
        <taxon>Gammaproteobacteria</taxon>
        <taxon>Alteromonadales</taxon>
        <taxon>Alteromonadaceae</taxon>
        <taxon>Paraglaciecola</taxon>
    </lineage>
</organism>
<dbReference type="PANTHER" id="PTHR43396:SF3">
    <property type="entry name" value="FLAVOHEMOPROTEIN"/>
    <property type="match status" value="1"/>
</dbReference>
<proteinExistence type="inferred from homology"/>
<dbReference type="AlphaFoldDB" id="A0A136A6W4"/>
<dbReference type="PANTHER" id="PTHR43396">
    <property type="entry name" value="FLAVOHEMOPROTEIN"/>
    <property type="match status" value="1"/>
</dbReference>
<protein>
    <submittedName>
        <fullName evidence="7">Hemin receptor</fullName>
    </submittedName>
</protein>
<name>A0A136A6W4_9ALTE</name>
<evidence type="ECO:0000256" key="1">
    <source>
        <dbReference type="ARBA" id="ARBA00022617"/>
    </source>
</evidence>
<keyword evidence="8" id="KW-1185">Reference proteome</keyword>
<dbReference type="GO" id="GO:0005344">
    <property type="term" value="F:oxygen carrier activity"/>
    <property type="evidence" value="ECO:0007669"/>
    <property type="project" value="UniProtKB-KW"/>
</dbReference>
<dbReference type="GO" id="GO:0020037">
    <property type="term" value="F:heme binding"/>
    <property type="evidence" value="ECO:0007669"/>
    <property type="project" value="InterPro"/>
</dbReference>
<comment type="caution">
    <text evidence="7">The sequence shown here is derived from an EMBL/GenBank/DDBJ whole genome shotgun (WGS) entry which is preliminary data.</text>
</comment>
<keyword evidence="7" id="KW-0675">Receptor</keyword>
<feature type="domain" description="Globin" evidence="6">
    <location>
        <begin position="1"/>
        <end position="134"/>
    </location>
</feature>
<evidence type="ECO:0000256" key="4">
    <source>
        <dbReference type="ARBA" id="ARBA00023004"/>
    </source>
</evidence>
<dbReference type="InterPro" id="IPR009050">
    <property type="entry name" value="Globin-like_sf"/>
</dbReference>
<dbReference type="SUPFAM" id="SSF46458">
    <property type="entry name" value="Globin-like"/>
    <property type="match status" value="1"/>
</dbReference>
<dbReference type="CDD" id="cd12131">
    <property type="entry name" value="HGbI-like"/>
    <property type="match status" value="1"/>
</dbReference>
<keyword evidence="5" id="KW-0813">Transport</keyword>
<dbReference type="GO" id="GO:0071949">
    <property type="term" value="F:FAD binding"/>
    <property type="evidence" value="ECO:0007669"/>
    <property type="project" value="TreeGrafter"/>
</dbReference>
<evidence type="ECO:0000256" key="5">
    <source>
        <dbReference type="RuleBase" id="RU000356"/>
    </source>
</evidence>
<dbReference type="GO" id="GO:0019825">
    <property type="term" value="F:oxygen binding"/>
    <property type="evidence" value="ECO:0007669"/>
    <property type="project" value="InterPro"/>
</dbReference>
<keyword evidence="1 5" id="KW-0349">Heme</keyword>
<dbReference type="OrthoDB" id="9801223at2"/>
<dbReference type="Proteomes" id="UP000070299">
    <property type="component" value="Unassembled WGS sequence"/>
</dbReference>
<dbReference type="GO" id="GO:0046210">
    <property type="term" value="P:nitric oxide catabolic process"/>
    <property type="evidence" value="ECO:0007669"/>
    <property type="project" value="TreeGrafter"/>
</dbReference>
<evidence type="ECO:0000256" key="2">
    <source>
        <dbReference type="ARBA" id="ARBA00022621"/>
    </source>
</evidence>
<evidence type="ECO:0000259" key="6">
    <source>
        <dbReference type="PROSITE" id="PS01033"/>
    </source>
</evidence>
<keyword evidence="3" id="KW-0479">Metal-binding</keyword>
<dbReference type="GO" id="GO:0008941">
    <property type="term" value="F:nitric oxide dioxygenase NAD(P)H activity"/>
    <property type="evidence" value="ECO:0007669"/>
    <property type="project" value="TreeGrafter"/>
</dbReference>
<sequence>MNPDQIKLVQESFKKVVPIASEAAELFYGRLFTISPDLKPLFTGDIKVQGTKLMKMLSVVVSGLSNLDTLLPTVKALGKRHVDYGVTADMYGAVGESLLWTLEQGLSEAFTPDVKEAWTAAYLTLQTVMCDAAYSESI</sequence>
<dbReference type="InterPro" id="IPR012292">
    <property type="entry name" value="Globin/Proto"/>
</dbReference>
<keyword evidence="4" id="KW-0408">Iron</keyword>
<dbReference type="GO" id="GO:0071500">
    <property type="term" value="P:cellular response to nitrosative stress"/>
    <property type="evidence" value="ECO:0007669"/>
    <property type="project" value="TreeGrafter"/>
</dbReference>
<gene>
    <name evidence="7" type="ORF">AX660_00440</name>
</gene>
<dbReference type="STRING" id="1799789.AX660_00440"/>
<keyword evidence="2 5" id="KW-0561">Oxygen transport</keyword>
<dbReference type="Gene3D" id="1.10.490.10">
    <property type="entry name" value="Globins"/>
    <property type="match status" value="1"/>
</dbReference>
<evidence type="ECO:0000256" key="3">
    <source>
        <dbReference type="ARBA" id="ARBA00022723"/>
    </source>
</evidence>
<dbReference type="EMBL" id="LSNE01000001">
    <property type="protein sequence ID" value="KXI30967.1"/>
    <property type="molecule type" value="Genomic_DNA"/>
</dbReference>
<reference evidence="8" key="1">
    <citation type="submission" date="2016-02" db="EMBL/GenBank/DDBJ databases">
        <authorList>
            <person name="Schultz-Johansen M."/>
            <person name="Glaring M.A."/>
            <person name="Bech P.K."/>
            <person name="Stougaard P."/>
        </authorList>
    </citation>
    <scope>NUCLEOTIDE SEQUENCE [LARGE SCALE GENOMIC DNA]</scope>
    <source>
        <strain evidence="8">S66</strain>
    </source>
</reference>
<evidence type="ECO:0000313" key="7">
    <source>
        <dbReference type="EMBL" id="KXI30967.1"/>
    </source>
</evidence>
<accession>A0A136A6W4</accession>
<dbReference type="GO" id="GO:0046872">
    <property type="term" value="F:metal ion binding"/>
    <property type="evidence" value="ECO:0007669"/>
    <property type="project" value="UniProtKB-KW"/>
</dbReference>
<dbReference type="Pfam" id="PF00042">
    <property type="entry name" value="Globin"/>
    <property type="match status" value="1"/>
</dbReference>
<dbReference type="PROSITE" id="PS01033">
    <property type="entry name" value="GLOBIN"/>
    <property type="match status" value="1"/>
</dbReference>
<evidence type="ECO:0000313" key="8">
    <source>
        <dbReference type="Proteomes" id="UP000070299"/>
    </source>
</evidence>